<keyword evidence="4 6" id="KW-0807">Transducer</keyword>
<feature type="transmembrane region" description="Helical" evidence="7">
    <location>
        <begin position="16"/>
        <end position="38"/>
    </location>
</feature>
<dbReference type="PROSITE" id="PS50111">
    <property type="entry name" value="CHEMOTAXIS_TRANSDUC_2"/>
    <property type="match status" value="1"/>
</dbReference>
<feature type="transmembrane region" description="Helical" evidence="7">
    <location>
        <begin position="189"/>
        <end position="211"/>
    </location>
</feature>
<dbReference type="CDD" id="cd11386">
    <property type="entry name" value="MCP_signal"/>
    <property type="match status" value="1"/>
</dbReference>
<evidence type="ECO:0000256" key="1">
    <source>
        <dbReference type="ARBA" id="ARBA00004236"/>
    </source>
</evidence>
<evidence type="ECO:0000256" key="4">
    <source>
        <dbReference type="ARBA" id="ARBA00023224"/>
    </source>
</evidence>
<keyword evidence="11" id="KW-1185">Reference proteome</keyword>
<keyword evidence="3 7" id="KW-0472">Membrane</keyword>
<evidence type="ECO:0000313" key="11">
    <source>
        <dbReference type="Proteomes" id="UP000315215"/>
    </source>
</evidence>
<dbReference type="Proteomes" id="UP000315215">
    <property type="component" value="Chromosome"/>
</dbReference>
<dbReference type="CDD" id="cd06225">
    <property type="entry name" value="HAMP"/>
    <property type="match status" value="1"/>
</dbReference>
<dbReference type="Gene3D" id="6.10.340.10">
    <property type="match status" value="1"/>
</dbReference>
<evidence type="ECO:0000256" key="6">
    <source>
        <dbReference type="PROSITE-ProRule" id="PRU00284"/>
    </source>
</evidence>
<dbReference type="Pfam" id="PF00015">
    <property type="entry name" value="MCPsignal"/>
    <property type="match status" value="1"/>
</dbReference>
<name>A0A516KLC2_9BACI</name>
<evidence type="ECO:0000259" key="9">
    <source>
        <dbReference type="PROSITE" id="PS50885"/>
    </source>
</evidence>
<dbReference type="PANTHER" id="PTHR32089">
    <property type="entry name" value="METHYL-ACCEPTING CHEMOTAXIS PROTEIN MCPB"/>
    <property type="match status" value="1"/>
</dbReference>
<evidence type="ECO:0000259" key="8">
    <source>
        <dbReference type="PROSITE" id="PS50111"/>
    </source>
</evidence>
<dbReference type="PANTHER" id="PTHR32089:SF112">
    <property type="entry name" value="LYSOZYME-LIKE PROTEIN-RELATED"/>
    <property type="match status" value="1"/>
</dbReference>
<evidence type="ECO:0000256" key="7">
    <source>
        <dbReference type="SAM" id="Phobius"/>
    </source>
</evidence>
<evidence type="ECO:0000256" key="5">
    <source>
        <dbReference type="ARBA" id="ARBA00029447"/>
    </source>
</evidence>
<dbReference type="PROSITE" id="PS50885">
    <property type="entry name" value="HAMP"/>
    <property type="match status" value="1"/>
</dbReference>
<dbReference type="Gene3D" id="1.10.287.950">
    <property type="entry name" value="Methyl-accepting chemotaxis protein"/>
    <property type="match status" value="1"/>
</dbReference>
<dbReference type="SMART" id="SM00283">
    <property type="entry name" value="MA"/>
    <property type="match status" value="1"/>
</dbReference>
<dbReference type="GO" id="GO:0007165">
    <property type="term" value="P:signal transduction"/>
    <property type="evidence" value="ECO:0007669"/>
    <property type="project" value="UniProtKB-KW"/>
</dbReference>
<feature type="domain" description="HAMP" evidence="9">
    <location>
        <begin position="208"/>
        <end position="261"/>
    </location>
</feature>
<comment type="subcellular location">
    <subcellularLocation>
        <location evidence="1">Cell membrane</location>
    </subcellularLocation>
</comment>
<dbReference type="OrthoDB" id="2168386at2"/>
<evidence type="ECO:0000256" key="3">
    <source>
        <dbReference type="ARBA" id="ARBA00023136"/>
    </source>
</evidence>
<organism evidence="10 11">
    <name type="scientific">Radiobacillus deserti</name>
    <dbReference type="NCBI Taxonomy" id="2594883"/>
    <lineage>
        <taxon>Bacteria</taxon>
        <taxon>Bacillati</taxon>
        <taxon>Bacillota</taxon>
        <taxon>Bacilli</taxon>
        <taxon>Bacillales</taxon>
        <taxon>Bacillaceae</taxon>
        <taxon>Radiobacillus</taxon>
    </lineage>
</organism>
<dbReference type="EMBL" id="CP041666">
    <property type="protein sequence ID" value="QDP42189.1"/>
    <property type="molecule type" value="Genomic_DNA"/>
</dbReference>
<evidence type="ECO:0000256" key="2">
    <source>
        <dbReference type="ARBA" id="ARBA00022475"/>
    </source>
</evidence>
<dbReference type="SUPFAM" id="SSF58104">
    <property type="entry name" value="Methyl-accepting chemotaxis protein (MCP) signaling domain"/>
    <property type="match status" value="1"/>
</dbReference>
<accession>A0A516KLC2</accession>
<protein>
    <submittedName>
        <fullName evidence="10">HAMP domain-containing protein</fullName>
    </submittedName>
</protein>
<gene>
    <name evidence="10" type="ORF">FN924_13010</name>
</gene>
<dbReference type="InterPro" id="IPR004089">
    <property type="entry name" value="MCPsignal_dom"/>
</dbReference>
<reference evidence="10 11" key="1">
    <citation type="submission" date="2019-07" db="EMBL/GenBank/DDBJ databases">
        <authorList>
            <person name="Li J."/>
        </authorList>
    </citation>
    <scope>NUCLEOTIDE SEQUENCE [LARGE SCALE GENOMIC DNA]</scope>
    <source>
        <strain evidence="10 11">TKL69</strain>
    </source>
</reference>
<comment type="similarity">
    <text evidence="5">Belongs to the methyl-accepting chemotaxis (MCP) protein family.</text>
</comment>
<keyword evidence="7" id="KW-0812">Transmembrane</keyword>
<feature type="domain" description="Methyl-accepting transducer" evidence="8">
    <location>
        <begin position="280"/>
        <end position="516"/>
    </location>
</feature>
<dbReference type="InterPro" id="IPR003660">
    <property type="entry name" value="HAMP_dom"/>
</dbReference>
<dbReference type="Pfam" id="PF00672">
    <property type="entry name" value="HAMP"/>
    <property type="match status" value="1"/>
</dbReference>
<dbReference type="GO" id="GO:0005886">
    <property type="term" value="C:plasma membrane"/>
    <property type="evidence" value="ECO:0007669"/>
    <property type="project" value="UniProtKB-SubCell"/>
</dbReference>
<keyword evidence="7" id="KW-1133">Transmembrane helix</keyword>
<dbReference type="RefSeq" id="WP_143897216.1">
    <property type="nucleotide sequence ID" value="NZ_CP041666.1"/>
</dbReference>
<sequence>MLDLLNFKIKSLRTKLILGFGIVIGAIILMSFLTYGSIQGLNENTKEMDRNVELLIIDEKLAFNISQRIALTRGYVLFGEEDYKTRFEQYSEDGKALKEKLLKLSNSEEAVELVNKTEAWEKMVRTEVFQRYDSGQEEIAKAKLQQTVQRESRELMDGFNKMSTKREEIVEELSHNNVESGQTTTIVNLLFAGFVIIAAVIISLITARTISRPIKMVMERMNLIAAGDLSNDELKTKSVDEVGQLVTATNQMSNNMRELLGEVYTVSESVSGQSEELTQAANEVKEGSNQVAFTMQELSSGSETQANTTSELASAMVSFSEKIQQANKGGESIHTSSQQVLELTEEGAELMASSIDQMAKIDRIVQDAVTKVRGLDQQSQEISKLVGVIKDIAEQTNLLALNAAIEAARAGEHGKGFAVVADEVRKLAEQVSLSVTDITSIVSSIQSESSTVTESLEGGYKEVENGANQISTTGQTFENINSAVVEMVNSILEVSENLANIAENSETMNKSIEDIAAISEESAAGIEETSASVQQTTSSMEEIAANSDQLARLAEDLNQLLNRFKL</sequence>
<proteinExistence type="inferred from homology"/>
<dbReference type="AlphaFoldDB" id="A0A516KLC2"/>
<dbReference type="KEGG" id="aqt:FN924_13010"/>
<keyword evidence="2" id="KW-1003">Cell membrane</keyword>
<evidence type="ECO:0000313" key="10">
    <source>
        <dbReference type="EMBL" id="QDP42189.1"/>
    </source>
</evidence>
<dbReference type="SMART" id="SM00304">
    <property type="entry name" value="HAMP"/>
    <property type="match status" value="1"/>
</dbReference>